<accession>A0ABU2M631</accession>
<protein>
    <recommendedName>
        <fullName evidence="6">Type VII secretion-associated protein</fullName>
    </recommendedName>
</protein>
<evidence type="ECO:0000256" key="2">
    <source>
        <dbReference type="SAM" id="Phobius"/>
    </source>
</evidence>
<feature type="signal peptide" evidence="3">
    <location>
        <begin position="1"/>
        <end position="31"/>
    </location>
</feature>
<keyword evidence="2" id="KW-0812">Transmembrane</keyword>
<feature type="compositionally biased region" description="Basic residues" evidence="1">
    <location>
        <begin position="211"/>
        <end position="229"/>
    </location>
</feature>
<dbReference type="RefSeq" id="WP_311510861.1">
    <property type="nucleotide sequence ID" value="NZ_JAVREP010000003.1"/>
</dbReference>
<keyword evidence="5" id="KW-1185">Reference proteome</keyword>
<sequence>MTPRRHPSARAVPVVAALTAAFALASAVPVAADTADAYAICPDVYYYVVPEGSPGLAAIADVILGDAERADEIHELNAGRTQSDGGALGEDRSVLPGWRLVVPFDAGGEGVYEGRDPLCVVSVENALALGQEPPSPPPPPPAYTPPPEDEETVRGEVVDLDEDEAKPKMDPRVLAAGAVGLVLLTLLTLFWEAVVRGITWPFRALRKARAARPEKRRPTRPGVAAKRRRAATEAVTADPDAPRRAAAAHAELLASPADVPARPVALLTSPAGVTAVVPAGATPPMSSWRVVDTTTWRYGSGRSAVPVHFGTAAMTAVRAPVRGVLVCLGREEDGDALVHLDLTRTRGLLAVGGDPKVAADTVRVLGDGLHAAGVRVRVLRADRPLHSLIADTIPVVAAPDPIQGTVPEPGDFEAVVVPRPLGPADEHVLLDLPPDLLLVAVGETRAARRQWWARDDGTVDTGALGLEVVVRLPERRER</sequence>
<keyword evidence="2" id="KW-0472">Membrane</keyword>
<proteinExistence type="predicted"/>
<dbReference type="Proteomes" id="UP001183390">
    <property type="component" value="Unassembled WGS sequence"/>
</dbReference>
<comment type="caution">
    <text evidence="4">The sequence shown here is derived from an EMBL/GenBank/DDBJ whole genome shotgun (WGS) entry which is preliminary data.</text>
</comment>
<gene>
    <name evidence="4" type="ORF">RM479_06840</name>
</gene>
<evidence type="ECO:0000256" key="1">
    <source>
        <dbReference type="SAM" id="MobiDB-lite"/>
    </source>
</evidence>
<feature type="transmembrane region" description="Helical" evidence="2">
    <location>
        <begin position="173"/>
        <end position="195"/>
    </location>
</feature>
<organism evidence="4 5">
    <name type="scientific">Nocardiopsis lambiniae</name>
    <dbReference type="NCBI Taxonomy" id="3075539"/>
    <lineage>
        <taxon>Bacteria</taxon>
        <taxon>Bacillati</taxon>
        <taxon>Actinomycetota</taxon>
        <taxon>Actinomycetes</taxon>
        <taxon>Streptosporangiales</taxon>
        <taxon>Nocardiopsidaceae</taxon>
        <taxon>Nocardiopsis</taxon>
    </lineage>
</organism>
<evidence type="ECO:0008006" key="6">
    <source>
        <dbReference type="Google" id="ProtNLM"/>
    </source>
</evidence>
<reference evidence="5" key="1">
    <citation type="submission" date="2023-07" db="EMBL/GenBank/DDBJ databases">
        <title>30 novel species of actinomycetes from the DSMZ collection.</title>
        <authorList>
            <person name="Nouioui I."/>
        </authorList>
    </citation>
    <scope>NUCLEOTIDE SEQUENCE [LARGE SCALE GENOMIC DNA]</scope>
    <source>
        <strain evidence="5">DSM 44743</strain>
    </source>
</reference>
<evidence type="ECO:0000256" key="3">
    <source>
        <dbReference type="SAM" id="SignalP"/>
    </source>
</evidence>
<feature type="region of interest" description="Disordered" evidence="1">
    <location>
        <begin position="211"/>
        <end position="242"/>
    </location>
</feature>
<keyword evidence="2" id="KW-1133">Transmembrane helix</keyword>
<feature type="region of interest" description="Disordered" evidence="1">
    <location>
        <begin position="129"/>
        <end position="153"/>
    </location>
</feature>
<feature type="compositionally biased region" description="Pro residues" evidence="1">
    <location>
        <begin position="133"/>
        <end position="146"/>
    </location>
</feature>
<evidence type="ECO:0000313" key="4">
    <source>
        <dbReference type="EMBL" id="MDT0328128.1"/>
    </source>
</evidence>
<feature type="chain" id="PRO_5046983020" description="Type VII secretion-associated protein" evidence="3">
    <location>
        <begin position="32"/>
        <end position="478"/>
    </location>
</feature>
<evidence type="ECO:0000313" key="5">
    <source>
        <dbReference type="Proteomes" id="UP001183390"/>
    </source>
</evidence>
<name>A0ABU2M631_9ACTN</name>
<dbReference type="EMBL" id="JAVREP010000003">
    <property type="protein sequence ID" value="MDT0328128.1"/>
    <property type="molecule type" value="Genomic_DNA"/>
</dbReference>
<keyword evidence="3" id="KW-0732">Signal</keyword>